<evidence type="ECO:0000313" key="3">
    <source>
        <dbReference type="Proteomes" id="UP000321393"/>
    </source>
</evidence>
<reference evidence="3 4" key="1">
    <citation type="submission" date="2019-08" db="EMBL/GenBank/DDBJ databases">
        <title>Draft genome sequences of two oriental melons (Cucumis melo L. var makuwa).</title>
        <authorList>
            <person name="Kwon S.-Y."/>
        </authorList>
    </citation>
    <scope>NUCLEOTIDE SEQUENCE [LARGE SCALE GENOMIC DNA]</scope>
    <source>
        <strain evidence="4">cv. Chang Bougi</strain>
        <strain evidence="3">cv. SW 3</strain>
        <tissue evidence="1">Leaf</tissue>
    </source>
</reference>
<dbReference type="Proteomes" id="UP000321947">
    <property type="component" value="Unassembled WGS sequence"/>
</dbReference>
<evidence type="ECO:0000313" key="4">
    <source>
        <dbReference type="Proteomes" id="UP000321947"/>
    </source>
</evidence>
<dbReference type="EMBL" id="SSTD01010365">
    <property type="protein sequence ID" value="TYK11994.1"/>
    <property type="molecule type" value="Genomic_DNA"/>
</dbReference>
<organism evidence="1 3">
    <name type="scientific">Cucumis melo var. makuwa</name>
    <name type="common">Oriental melon</name>
    <dbReference type="NCBI Taxonomy" id="1194695"/>
    <lineage>
        <taxon>Eukaryota</taxon>
        <taxon>Viridiplantae</taxon>
        <taxon>Streptophyta</taxon>
        <taxon>Embryophyta</taxon>
        <taxon>Tracheophyta</taxon>
        <taxon>Spermatophyta</taxon>
        <taxon>Magnoliopsida</taxon>
        <taxon>eudicotyledons</taxon>
        <taxon>Gunneridae</taxon>
        <taxon>Pentapetalae</taxon>
        <taxon>rosids</taxon>
        <taxon>fabids</taxon>
        <taxon>Cucurbitales</taxon>
        <taxon>Cucurbitaceae</taxon>
        <taxon>Benincaseae</taxon>
        <taxon>Cucumis</taxon>
    </lineage>
</organism>
<sequence>MKDLEEADVILGVKIRKTENVRTLYDTSKHLKKNKGDSVSQPEYAKIIDNDENNYTGGYVFLLGGRIISWKFAKLTCIARSIVESEFIASELTGYEAEWIKSLQGDVPLWGTSVPVSMHCDL</sequence>
<gene>
    <name evidence="2" type="ORF">E5676_scaffold356G00090</name>
    <name evidence="1" type="ORF">E6C27_scaffold3921G00100</name>
</gene>
<protein>
    <submittedName>
        <fullName evidence="1">Ty1-copia retrotransposon protein</fullName>
    </submittedName>
</protein>
<name>A0A5A7T511_CUCMM</name>
<dbReference type="OrthoDB" id="437459at2759"/>
<comment type="caution">
    <text evidence="1">The sequence shown here is derived from an EMBL/GenBank/DDBJ whole genome shotgun (WGS) entry which is preliminary data.</text>
</comment>
<dbReference type="EMBL" id="SSTE01019479">
    <property type="protein sequence ID" value="KAA0036641.1"/>
    <property type="molecule type" value="Genomic_DNA"/>
</dbReference>
<accession>A0A5A7T511</accession>
<dbReference type="AlphaFoldDB" id="A0A5A7T511"/>
<evidence type="ECO:0000313" key="2">
    <source>
        <dbReference type="EMBL" id="TYK11994.1"/>
    </source>
</evidence>
<evidence type="ECO:0000313" key="1">
    <source>
        <dbReference type="EMBL" id="KAA0036641.1"/>
    </source>
</evidence>
<dbReference type="Proteomes" id="UP000321393">
    <property type="component" value="Unassembled WGS sequence"/>
</dbReference>
<proteinExistence type="predicted"/>